<evidence type="ECO:0000259" key="1">
    <source>
        <dbReference type="Pfam" id="PF09851"/>
    </source>
</evidence>
<comment type="caution">
    <text evidence="2">The sequence shown here is derived from an EMBL/GenBank/DDBJ whole genome shotgun (WGS) entry which is preliminary data.</text>
</comment>
<accession>A0ABU5C9E4</accession>
<proteinExistence type="predicted"/>
<protein>
    <submittedName>
        <fullName evidence="2">SHOCT domain-containing protein</fullName>
    </submittedName>
</protein>
<organism evidence="2 3">
    <name type="scientific">Tigheibacillus halophilus</name>
    <dbReference type="NCBI Taxonomy" id="361280"/>
    <lineage>
        <taxon>Bacteria</taxon>
        <taxon>Bacillati</taxon>
        <taxon>Bacillota</taxon>
        <taxon>Bacilli</taxon>
        <taxon>Bacillales</taxon>
        <taxon>Bacillaceae</taxon>
        <taxon>Tigheibacillus</taxon>
    </lineage>
</organism>
<name>A0ABU5C9E4_9BACI</name>
<evidence type="ECO:0000313" key="2">
    <source>
        <dbReference type="EMBL" id="MDY0395665.1"/>
    </source>
</evidence>
<sequence length="54" mass="6339">MDFFITNVILWRKRGLCYYNRSDALSILESRLAKGEITGEEFNEIKKTLKGKNK</sequence>
<dbReference type="InterPro" id="IPR018649">
    <property type="entry name" value="SHOCT"/>
</dbReference>
<reference evidence="2 3" key="1">
    <citation type="submission" date="2023-10" db="EMBL/GenBank/DDBJ databases">
        <title>Virgibacillus halophilus 5B73C genome.</title>
        <authorList>
            <person name="Miliotis G."/>
            <person name="Sengupta P."/>
            <person name="Hameed A."/>
            <person name="Chuvochina M."/>
            <person name="Mcdonagh F."/>
            <person name="Simpson A.C."/>
            <person name="Singh N.K."/>
            <person name="Rekha P.D."/>
            <person name="Raman K."/>
            <person name="Hugenholtz P."/>
            <person name="Venkateswaran K."/>
        </authorList>
    </citation>
    <scope>NUCLEOTIDE SEQUENCE [LARGE SCALE GENOMIC DNA]</scope>
    <source>
        <strain evidence="2 3">5B73C</strain>
    </source>
</reference>
<dbReference type="EMBL" id="JAWDIP010000003">
    <property type="protein sequence ID" value="MDY0395665.1"/>
    <property type="molecule type" value="Genomic_DNA"/>
</dbReference>
<gene>
    <name evidence="2" type="ORF">RWE15_16130</name>
</gene>
<feature type="domain" description="SHOCT" evidence="1">
    <location>
        <begin position="23"/>
        <end position="49"/>
    </location>
</feature>
<dbReference type="Pfam" id="PF09851">
    <property type="entry name" value="SHOCT"/>
    <property type="match status" value="1"/>
</dbReference>
<dbReference type="Proteomes" id="UP001281447">
    <property type="component" value="Unassembled WGS sequence"/>
</dbReference>
<evidence type="ECO:0000313" key="3">
    <source>
        <dbReference type="Proteomes" id="UP001281447"/>
    </source>
</evidence>
<keyword evidence="3" id="KW-1185">Reference proteome</keyword>